<dbReference type="GO" id="GO:0008236">
    <property type="term" value="F:serine-type peptidase activity"/>
    <property type="evidence" value="ECO:0007669"/>
    <property type="project" value="UniProtKB-KW"/>
</dbReference>
<dbReference type="Gene3D" id="3.30.750.44">
    <property type="match status" value="1"/>
</dbReference>
<dbReference type="SMART" id="SM00228">
    <property type="entry name" value="PDZ"/>
    <property type="match status" value="1"/>
</dbReference>
<proteinExistence type="inferred from homology"/>
<dbReference type="Pfam" id="PF03572">
    <property type="entry name" value="Peptidase_S41"/>
    <property type="match status" value="1"/>
</dbReference>
<dbReference type="SMART" id="SM00245">
    <property type="entry name" value="TSPc"/>
    <property type="match status" value="1"/>
</dbReference>
<keyword evidence="8" id="KW-1185">Reference proteome</keyword>
<dbReference type="Gene3D" id="3.90.226.10">
    <property type="entry name" value="2-enoyl-CoA Hydratase, Chain A, domain 1"/>
    <property type="match status" value="1"/>
</dbReference>
<comment type="caution">
    <text evidence="7">The sequence shown here is derived from an EMBL/GenBank/DDBJ whole genome shotgun (WGS) entry which is preliminary data.</text>
</comment>
<feature type="region of interest" description="Disordered" evidence="5">
    <location>
        <begin position="1"/>
        <end position="41"/>
    </location>
</feature>
<sequence>MPSEPPPTTAPSTALERWTPTRSPVVNTTQRHRADDTAHKKEIAQLSSSRRLVMPALRAVTRTDGENSSDEQHALTLWWQTMVDDFSKAAAAAVFALFVAMWPHGGAAAHAAASGTSPPQPTAVTAMGLPGAAWRAIKDADASLARQAARFNGALGGAGTEQPASEDERLAARQLVEEVWSVIDGNFLDARGVGFNREKWATLREDAVDQLGQGGMKRAYGVVRSMIASGVEDPYTRFFEPDDFTRRLASKYDVTGIGLNIGSERDFQERVGGDGPRVEGSLRVVGLVTGSTADVAGIGQGDEIVEVDGSSVLNRSPFEVSSLIQESPVAVPKGSEPPPAAISFIRSSDGKKISVEVPRKRIDDEPVLETSLKRENGVRVGYVRLLEFDSAAERELAAALEKLSAAGADRIVLDLRDNPGGLVLAGVEIAKLFLDQGETVVETVSRAHMNGGEVAASSSSSSSSSSGAEEAAATEAPYATLKRVESASSESVRKYTAEAPAQYGRARSPLTLLVNGRTASAGEILAGALQDNCRATVVGEATFGKGLIQSVYELSDGSGLVTTVGKYRLPSGRDLDQNGIQPNFRKQPSADDALASIRACEVRMGRPSS</sequence>
<reference evidence="7" key="1">
    <citation type="submission" date="2020-10" db="EMBL/GenBank/DDBJ databases">
        <title>Unveiling of a novel bifunctional photoreceptor, Dualchrome1, isolated from a cosmopolitan green alga.</title>
        <authorList>
            <person name="Suzuki S."/>
            <person name="Kawachi M."/>
        </authorList>
    </citation>
    <scope>NUCLEOTIDE SEQUENCE</scope>
    <source>
        <strain evidence="7">NIES 2893</strain>
    </source>
</reference>
<evidence type="ECO:0000259" key="6">
    <source>
        <dbReference type="PROSITE" id="PS50106"/>
    </source>
</evidence>
<dbReference type="GO" id="GO:0006508">
    <property type="term" value="P:proteolysis"/>
    <property type="evidence" value="ECO:0007669"/>
    <property type="project" value="UniProtKB-KW"/>
</dbReference>
<organism evidence="7 8">
    <name type="scientific">Pycnococcus provasolii</name>
    <dbReference type="NCBI Taxonomy" id="41880"/>
    <lineage>
        <taxon>Eukaryota</taxon>
        <taxon>Viridiplantae</taxon>
        <taxon>Chlorophyta</taxon>
        <taxon>Pseudoscourfieldiophyceae</taxon>
        <taxon>Pseudoscourfieldiales</taxon>
        <taxon>Pycnococcaceae</taxon>
        <taxon>Pycnococcus</taxon>
    </lineage>
</organism>
<dbReference type="InterPro" id="IPR004447">
    <property type="entry name" value="Peptidase_S41A"/>
</dbReference>
<name>A0A830H9I3_9CHLO</name>
<evidence type="ECO:0000256" key="1">
    <source>
        <dbReference type="ARBA" id="ARBA00009179"/>
    </source>
</evidence>
<accession>A0A830H9I3</accession>
<dbReference type="PANTHER" id="PTHR32060">
    <property type="entry name" value="TAIL-SPECIFIC PROTEASE"/>
    <property type="match status" value="1"/>
</dbReference>
<gene>
    <name evidence="7" type="ORF">PPROV_000239000</name>
</gene>
<dbReference type="OrthoDB" id="43580at2759"/>
<dbReference type="EMBL" id="BNJQ01000006">
    <property type="protein sequence ID" value="GHP03635.1"/>
    <property type="molecule type" value="Genomic_DNA"/>
</dbReference>
<dbReference type="InterPro" id="IPR036034">
    <property type="entry name" value="PDZ_sf"/>
</dbReference>
<protein>
    <recommendedName>
        <fullName evidence="6">PDZ domain-containing protein</fullName>
    </recommendedName>
</protein>
<dbReference type="PANTHER" id="PTHR32060:SF31">
    <property type="entry name" value="CARBOXYL-TERMINAL-PROCESSING PEPTIDASE 1, CHLOROPLASTIC"/>
    <property type="match status" value="1"/>
</dbReference>
<keyword evidence="3" id="KW-0378">Hydrolase</keyword>
<dbReference type="PROSITE" id="PS50106">
    <property type="entry name" value="PDZ"/>
    <property type="match status" value="1"/>
</dbReference>
<feature type="region of interest" description="Disordered" evidence="5">
    <location>
        <begin position="452"/>
        <end position="475"/>
    </location>
</feature>
<feature type="domain" description="PDZ" evidence="6">
    <location>
        <begin position="257"/>
        <end position="328"/>
    </location>
</feature>
<dbReference type="AlphaFoldDB" id="A0A830H9I3"/>
<evidence type="ECO:0000256" key="5">
    <source>
        <dbReference type="SAM" id="MobiDB-lite"/>
    </source>
</evidence>
<feature type="compositionally biased region" description="Polar residues" evidence="5">
    <location>
        <begin position="20"/>
        <end position="29"/>
    </location>
</feature>
<dbReference type="Proteomes" id="UP000660262">
    <property type="component" value="Unassembled WGS sequence"/>
</dbReference>
<evidence type="ECO:0000256" key="4">
    <source>
        <dbReference type="ARBA" id="ARBA00022825"/>
    </source>
</evidence>
<keyword evidence="4" id="KW-0720">Serine protease</keyword>
<dbReference type="Gene3D" id="2.30.42.10">
    <property type="match status" value="1"/>
</dbReference>
<feature type="compositionally biased region" description="Basic and acidic residues" evidence="5">
    <location>
        <begin position="32"/>
        <end position="41"/>
    </location>
</feature>
<evidence type="ECO:0000256" key="2">
    <source>
        <dbReference type="ARBA" id="ARBA00022670"/>
    </source>
</evidence>
<dbReference type="InterPro" id="IPR001478">
    <property type="entry name" value="PDZ"/>
</dbReference>
<dbReference type="CDD" id="cd07560">
    <property type="entry name" value="Peptidase_S41_CPP"/>
    <property type="match status" value="1"/>
</dbReference>
<dbReference type="SUPFAM" id="SSF50156">
    <property type="entry name" value="PDZ domain-like"/>
    <property type="match status" value="1"/>
</dbReference>
<evidence type="ECO:0000313" key="7">
    <source>
        <dbReference type="EMBL" id="GHP03635.1"/>
    </source>
</evidence>
<evidence type="ECO:0000256" key="3">
    <source>
        <dbReference type="ARBA" id="ARBA00022801"/>
    </source>
</evidence>
<dbReference type="GO" id="GO:0004175">
    <property type="term" value="F:endopeptidase activity"/>
    <property type="evidence" value="ECO:0007669"/>
    <property type="project" value="TreeGrafter"/>
</dbReference>
<dbReference type="InterPro" id="IPR005151">
    <property type="entry name" value="Tail-specific_protease"/>
</dbReference>
<feature type="compositionally biased region" description="Low complexity" evidence="5">
    <location>
        <begin position="455"/>
        <end position="475"/>
    </location>
</feature>
<comment type="similarity">
    <text evidence="1">Belongs to the peptidase S41A family.</text>
</comment>
<evidence type="ECO:0000313" key="8">
    <source>
        <dbReference type="Proteomes" id="UP000660262"/>
    </source>
</evidence>
<dbReference type="SUPFAM" id="SSF52096">
    <property type="entry name" value="ClpP/crotonase"/>
    <property type="match status" value="1"/>
</dbReference>
<dbReference type="InterPro" id="IPR029045">
    <property type="entry name" value="ClpP/crotonase-like_dom_sf"/>
</dbReference>
<keyword evidence="2" id="KW-0645">Protease</keyword>